<feature type="transmembrane region" description="Helical" evidence="6">
    <location>
        <begin position="224"/>
        <end position="249"/>
    </location>
</feature>
<feature type="transmembrane region" description="Helical" evidence="6">
    <location>
        <begin position="76"/>
        <end position="99"/>
    </location>
</feature>
<name>A0ABS4BTW7_9FLAO</name>
<feature type="transmembrane region" description="Helical" evidence="6">
    <location>
        <begin position="261"/>
        <end position="279"/>
    </location>
</feature>
<keyword evidence="3 6" id="KW-0812">Transmembrane</keyword>
<sequence length="314" mass="35394">MIVWTVFIVIVVFALVLDLGVFNRKPHEIKTKEAAIWTGVWVTCAILFSGIVYLSFQNNWIANPTNLTPTNAVLKYITGYLIELSLSVDNIFIIALIFSSFGIPKKYQHEVLFYGVLGAIVFRALMILFGVALITKFSWMIYVFGVFLILTALKLLFSHSKQKDPHDFKIYKWISNVYPVTTKVEGDKFFIMKNGVKYVTPLFVALIIIELTDVFFAIDSIPAILAITADPFIVFSSNILAIMGLRSMFFLVVGMLDKFKYINYSLVVILAFVGIKMIISHQGEIPEWLSLGVILISLAGGMLASKFIKKNQTE</sequence>
<evidence type="ECO:0000256" key="5">
    <source>
        <dbReference type="ARBA" id="ARBA00023136"/>
    </source>
</evidence>
<dbReference type="Pfam" id="PF03741">
    <property type="entry name" value="TerC"/>
    <property type="match status" value="1"/>
</dbReference>
<keyword evidence="8" id="KW-1185">Reference proteome</keyword>
<evidence type="ECO:0000256" key="3">
    <source>
        <dbReference type="ARBA" id="ARBA00022692"/>
    </source>
</evidence>
<evidence type="ECO:0000313" key="7">
    <source>
        <dbReference type="EMBL" id="MBP0904029.1"/>
    </source>
</evidence>
<dbReference type="EMBL" id="JAGJCB010000007">
    <property type="protein sequence ID" value="MBP0904029.1"/>
    <property type="molecule type" value="Genomic_DNA"/>
</dbReference>
<dbReference type="Proteomes" id="UP000670776">
    <property type="component" value="Unassembled WGS sequence"/>
</dbReference>
<dbReference type="RefSeq" id="WP_209654904.1">
    <property type="nucleotide sequence ID" value="NZ_JAGJCB010000007.1"/>
</dbReference>
<accession>A0ABS4BTW7</accession>
<feature type="transmembrane region" description="Helical" evidence="6">
    <location>
        <begin position="198"/>
        <end position="218"/>
    </location>
</feature>
<feature type="transmembrane region" description="Helical" evidence="6">
    <location>
        <begin position="111"/>
        <end position="133"/>
    </location>
</feature>
<comment type="subcellular location">
    <subcellularLocation>
        <location evidence="1">Membrane</location>
        <topology evidence="1">Multi-pass membrane protein</topology>
    </subcellularLocation>
</comment>
<evidence type="ECO:0000256" key="4">
    <source>
        <dbReference type="ARBA" id="ARBA00022989"/>
    </source>
</evidence>
<dbReference type="InterPro" id="IPR022369">
    <property type="entry name" value="Integral_membrane_TerC_rswitch"/>
</dbReference>
<keyword evidence="5 6" id="KW-0472">Membrane</keyword>
<protein>
    <submittedName>
        <fullName evidence="7">TerC family protein</fullName>
    </submittedName>
</protein>
<evidence type="ECO:0000256" key="6">
    <source>
        <dbReference type="SAM" id="Phobius"/>
    </source>
</evidence>
<evidence type="ECO:0000256" key="1">
    <source>
        <dbReference type="ARBA" id="ARBA00004141"/>
    </source>
</evidence>
<proteinExistence type="inferred from homology"/>
<organism evidence="7 8">
    <name type="scientific">Mariniflexile gromovii</name>
    <dbReference type="NCBI Taxonomy" id="362523"/>
    <lineage>
        <taxon>Bacteria</taxon>
        <taxon>Pseudomonadati</taxon>
        <taxon>Bacteroidota</taxon>
        <taxon>Flavobacteriia</taxon>
        <taxon>Flavobacteriales</taxon>
        <taxon>Flavobacteriaceae</taxon>
        <taxon>Mariniflexile</taxon>
    </lineage>
</organism>
<evidence type="ECO:0000256" key="2">
    <source>
        <dbReference type="ARBA" id="ARBA00007511"/>
    </source>
</evidence>
<comment type="similarity">
    <text evidence="2">Belongs to the TerC family.</text>
</comment>
<evidence type="ECO:0000313" key="8">
    <source>
        <dbReference type="Proteomes" id="UP000670776"/>
    </source>
</evidence>
<dbReference type="PANTHER" id="PTHR30238:SF0">
    <property type="entry name" value="THYLAKOID MEMBRANE PROTEIN TERC, CHLOROPLASTIC"/>
    <property type="match status" value="1"/>
</dbReference>
<feature type="transmembrane region" description="Helical" evidence="6">
    <location>
        <begin position="6"/>
        <end position="22"/>
    </location>
</feature>
<feature type="transmembrane region" description="Helical" evidence="6">
    <location>
        <begin position="34"/>
        <end position="56"/>
    </location>
</feature>
<dbReference type="NCBIfam" id="TIGR03718">
    <property type="entry name" value="R_switched_Alx"/>
    <property type="match status" value="1"/>
</dbReference>
<gene>
    <name evidence="7" type="ORF">J8H85_09325</name>
</gene>
<keyword evidence="4 6" id="KW-1133">Transmembrane helix</keyword>
<feature type="transmembrane region" description="Helical" evidence="6">
    <location>
        <begin position="285"/>
        <end position="304"/>
    </location>
</feature>
<feature type="transmembrane region" description="Helical" evidence="6">
    <location>
        <begin position="139"/>
        <end position="157"/>
    </location>
</feature>
<dbReference type="PANTHER" id="PTHR30238">
    <property type="entry name" value="MEMBRANE BOUND PREDICTED REDOX MODULATOR"/>
    <property type="match status" value="1"/>
</dbReference>
<comment type="caution">
    <text evidence="7">The sequence shown here is derived from an EMBL/GenBank/DDBJ whole genome shotgun (WGS) entry which is preliminary data.</text>
</comment>
<dbReference type="InterPro" id="IPR005496">
    <property type="entry name" value="Integral_membrane_TerC"/>
</dbReference>
<reference evidence="7 8" key="1">
    <citation type="submission" date="2021-04" db="EMBL/GenBank/DDBJ databases">
        <title>Mariniflexile gromovii gen. nov., sp. nov., a gliding bacterium isolated from the sea urchin Strongylocentrotus intermedius.</title>
        <authorList>
            <person name="Ko S."/>
            <person name="Le V."/>
            <person name="Ahn C.-Y."/>
            <person name="Oh H.-M."/>
        </authorList>
    </citation>
    <scope>NUCLEOTIDE SEQUENCE [LARGE SCALE GENOMIC DNA]</scope>
    <source>
        <strain evidence="7 8">KCTC 12570</strain>
    </source>
</reference>